<keyword evidence="5" id="KW-0812">Transmembrane</keyword>
<name>A0AAD3D462_9STRA</name>
<sequence length="291" mass="32734">MLKKRHGRVTKQRESNNYEDLFSHSKQDVGTRPRRVLVMINEKDSTEWGYYPNCTAPPTALGNSHCDWEYNDETCGYDGGDCDEFNAKYPKCKEVDNAPNNIGNGYCNHDDGLNIEECGWDGGDCLVDGYPDCHVQFPHFIENGVCDYLVEEGSYNSKECGFDGGDCLFLNEFLMEYPNCYEDRIENVGKTYNNIGDGKCDGFYNTKECNWEGGDCDEFNLFLSKHPNCTHIPKPYLIGNNICNSGDYNTPECGWDDGDCLSPAEKAYIGAGVASAVVFFILVISLHCRNQ</sequence>
<keyword evidence="8" id="KW-1185">Reference proteome</keyword>
<evidence type="ECO:0000313" key="8">
    <source>
        <dbReference type="Proteomes" id="UP001054902"/>
    </source>
</evidence>
<evidence type="ECO:0000256" key="3">
    <source>
        <dbReference type="ARBA" id="ARBA00023180"/>
    </source>
</evidence>
<gene>
    <name evidence="7" type="ORF">CTEN210_12897</name>
</gene>
<comment type="caution">
    <text evidence="7">The sequence shown here is derived from an EMBL/GenBank/DDBJ whole genome shotgun (WGS) entry which is preliminary data.</text>
</comment>
<keyword evidence="5" id="KW-0472">Membrane</keyword>
<dbReference type="Pfam" id="PF00066">
    <property type="entry name" value="Notch"/>
    <property type="match status" value="1"/>
</dbReference>
<keyword evidence="5" id="KW-1133">Transmembrane helix</keyword>
<dbReference type="Proteomes" id="UP001054902">
    <property type="component" value="Unassembled WGS sequence"/>
</dbReference>
<keyword evidence="2" id="KW-1015">Disulfide bond</keyword>
<feature type="region of interest" description="Disordered" evidence="4">
    <location>
        <begin position="1"/>
        <end position="26"/>
    </location>
</feature>
<protein>
    <recommendedName>
        <fullName evidence="6">LNR domain-containing protein</fullName>
    </recommendedName>
</protein>
<feature type="transmembrane region" description="Helical" evidence="5">
    <location>
        <begin position="267"/>
        <end position="288"/>
    </location>
</feature>
<evidence type="ECO:0000259" key="6">
    <source>
        <dbReference type="Pfam" id="PF00066"/>
    </source>
</evidence>
<dbReference type="AlphaFoldDB" id="A0AAD3D462"/>
<reference evidence="7 8" key="1">
    <citation type="journal article" date="2021" name="Sci. Rep.">
        <title>The genome of the diatom Chaetoceros tenuissimus carries an ancient integrated fragment of an extant virus.</title>
        <authorList>
            <person name="Hongo Y."/>
            <person name="Kimura K."/>
            <person name="Takaki Y."/>
            <person name="Yoshida Y."/>
            <person name="Baba S."/>
            <person name="Kobayashi G."/>
            <person name="Nagasaki K."/>
            <person name="Hano T."/>
            <person name="Tomaru Y."/>
        </authorList>
    </citation>
    <scope>NUCLEOTIDE SEQUENCE [LARGE SCALE GENOMIC DNA]</scope>
    <source>
        <strain evidence="7 8">NIES-3715</strain>
    </source>
</reference>
<accession>A0AAD3D462</accession>
<evidence type="ECO:0000256" key="1">
    <source>
        <dbReference type="ARBA" id="ARBA00022737"/>
    </source>
</evidence>
<evidence type="ECO:0000256" key="5">
    <source>
        <dbReference type="SAM" id="Phobius"/>
    </source>
</evidence>
<evidence type="ECO:0000313" key="7">
    <source>
        <dbReference type="EMBL" id="GFH56421.1"/>
    </source>
</evidence>
<dbReference type="Gene3D" id="3.30.300.320">
    <property type="match status" value="2"/>
</dbReference>
<dbReference type="EMBL" id="BLLK01000052">
    <property type="protein sequence ID" value="GFH56421.1"/>
    <property type="molecule type" value="Genomic_DNA"/>
</dbReference>
<dbReference type="InterPro" id="IPR000800">
    <property type="entry name" value="Notch_dom"/>
</dbReference>
<keyword evidence="3" id="KW-0325">Glycoprotein</keyword>
<organism evidence="7 8">
    <name type="scientific">Chaetoceros tenuissimus</name>
    <dbReference type="NCBI Taxonomy" id="426638"/>
    <lineage>
        <taxon>Eukaryota</taxon>
        <taxon>Sar</taxon>
        <taxon>Stramenopiles</taxon>
        <taxon>Ochrophyta</taxon>
        <taxon>Bacillariophyta</taxon>
        <taxon>Coscinodiscophyceae</taxon>
        <taxon>Chaetocerotophycidae</taxon>
        <taxon>Chaetocerotales</taxon>
        <taxon>Chaetocerotaceae</taxon>
        <taxon>Chaetoceros</taxon>
    </lineage>
</organism>
<dbReference type="PRINTS" id="PR01452">
    <property type="entry name" value="LNOTCHREPEAT"/>
</dbReference>
<feature type="compositionally biased region" description="Basic and acidic residues" evidence="4">
    <location>
        <begin position="11"/>
        <end position="26"/>
    </location>
</feature>
<feature type="compositionally biased region" description="Basic residues" evidence="4">
    <location>
        <begin position="1"/>
        <end position="10"/>
    </location>
</feature>
<evidence type="ECO:0000256" key="2">
    <source>
        <dbReference type="ARBA" id="ARBA00023157"/>
    </source>
</evidence>
<keyword evidence="1" id="KW-0677">Repeat</keyword>
<feature type="domain" description="LNR" evidence="6">
    <location>
        <begin position="52"/>
        <end position="83"/>
    </location>
</feature>
<proteinExistence type="predicted"/>
<evidence type="ECO:0000256" key="4">
    <source>
        <dbReference type="SAM" id="MobiDB-lite"/>
    </source>
</evidence>